<feature type="region of interest" description="Disordered" evidence="1">
    <location>
        <begin position="1"/>
        <end position="44"/>
    </location>
</feature>
<dbReference type="Pfam" id="PF01844">
    <property type="entry name" value="HNH"/>
    <property type="match status" value="1"/>
</dbReference>
<dbReference type="GO" id="GO:0008270">
    <property type="term" value="F:zinc ion binding"/>
    <property type="evidence" value="ECO:0007669"/>
    <property type="project" value="InterPro"/>
</dbReference>
<evidence type="ECO:0000256" key="1">
    <source>
        <dbReference type="SAM" id="MobiDB-lite"/>
    </source>
</evidence>
<dbReference type="InterPro" id="IPR002711">
    <property type="entry name" value="HNH"/>
</dbReference>
<evidence type="ECO:0000313" key="4">
    <source>
        <dbReference type="Proteomes" id="UP000829196"/>
    </source>
</evidence>
<name>A0A8T3ARH8_DENNO</name>
<dbReference type="Gene3D" id="1.10.30.50">
    <property type="match status" value="1"/>
</dbReference>
<sequence length="215" mass="23827">MRPRKSAAGRGRTAAVSPERERPSFDSSGIELERTSGHHRTSVRPVGSLLDDRARYLAEDGHQWFSDEPIEDHNNINGGIGGGGGAANPRSFPYSVKQRCWEKAEKVKGRDPDRWRRDPLGNIIFRKLVGCPGCLCHDYDHIVPYSKGGKSTLENCQVLQATVNRFKGNKTEISKSDLIQKSAYCRVSGRDLDLVELSAYGNVRRAQDSGGCNIQ</sequence>
<dbReference type="SMART" id="SM00507">
    <property type="entry name" value="HNHc"/>
    <property type="match status" value="1"/>
</dbReference>
<proteinExistence type="predicted"/>
<dbReference type="GO" id="GO:0004519">
    <property type="term" value="F:endonuclease activity"/>
    <property type="evidence" value="ECO:0007669"/>
    <property type="project" value="InterPro"/>
</dbReference>
<dbReference type="EMBL" id="JAGYWB010000014">
    <property type="protein sequence ID" value="KAI0498634.1"/>
    <property type="molecule type" value="Genomic_DNA"/>
</dbReference>
<gene>
    <name evidence="3" type="ORF">KFK09_019524</name>
</gene>
<organism evidence="3 4">
    <name type="scientific">Dendrobium nobile</name>
    <name type="common">Orchid</name>
    <dbReference type="NCBI Taxonomy" id="94219"/>
    <lineage>
        <taxon>Eukaryota</taxon>
        <taxon>Viridiplantae</taxon>
        <taxon>Streptophyta</taxon>
        <taxon>Embryophyta</taxon>
        <taxon>Tracheophyta</taxon>
        <taxon>Spermatophyta</taxon>
        <taxon>Magnoliopsida</taxon>
        <taxon>Liliopsida</taxon>
        <taxon>Asparagales</taxon>
        <taxon>Orchidaceae</taxon>
        <taxon>Epidendroideae</taxon>
        <taxon>Malaxideae</taxon>
        <taxon>Dendrobiinae</taxon>
        <taxon>Dendrobium</taxon>
    </lineage>
</organism>
<dbReference type="Proteomes" id="UP000829196">
    <property type="component" value="Unassembled WGS sequence"/>
</dbReference>
<protein>
    <recommendedName>
        <fullName evidence="2">HNH nuclease domain-containing protein</fullName>
    </recommendedName>
</protein>
<feature type="domain" description="HNH nuclease" evidence="2">
    <location>
        <begin position="119"/>
        <end position="165"/>
    </location>
</feature>
<keyword evidence="4" id="KW-1185">Reference proteome</keyword>
<accession>A0A8T3ARH8</accession>
<comment type="caution">
    <text evidence="3">The sequence shown here is derived from an EMBL/GenBank/DDBJ whole genome shotgun (WGS) entry which is preliminary data.</text>
</comment>
<dbReference type="InterPro" id="IPR003615">
    <property type="entry name" value="HNH_nuc"/>
</dbReference>
<dbReference type="PANTHER" id="PTHR33427:SF3">
    <property type="entry name" value="HNH ENDONUCLEASE"/>
    <property type="match status" value="1"/>
</dbReference>
<evidence type="ECO:0000313" key="3">
    <source>
        <dbReference type="EMBL" id="KAI0498634.1"/>
    </source>
</evidence>
<reference evidence="3" key="1">
    <citation type="journal article" date="2022" name="Front. Genet.">
        <title>Chromosome-Scale Assembly of the Dendrobium nobile Genome Provides Insights Into the Molecular Mechanism of the Biosynthesis of the Medicinal Active Ingredient of Dendrobium.</title>
        <authorList>
            <person name="Xu Q."/>
            <person name="Niu S.-C."/>
            <person name="Li K.-L."/>
            <person name="Zheng P.-J."/>
            <person name="Zhang X.-J."/>
            <person name="Jia Y."/>
            <person name="Liu Y."/>
            <person name="Niu Y.-X."/>
            <person name="Yu L.-H."/>
            <person name="Chen D.-F."/>
            <person name="Zhang G.-Q."/>
        </authorList>
    </citation>
    <scope>NUCLEOTIDE SEQUENCE</scope>
    <source>
        <tissue evidence="3">Leaf</tissue>
    </source>
</reference>
<dbReference type="AlphaFoldDB" id="A0A8T3ARH8"/>
<dbReference type="PANTHER" id="PTHR33427">
    <property type="entry name" value="HNH ENDONUCLEASE"/>
    <property type="match status" value="1"/>
</dbReference>
<dbReference type="CDD" id="cd00085">
    <property type="entry name" value="HNHc"/>
    <property type="match status" value="1"/>
</dbReference>
<evidence type="ECO:0000259" key="2">
    <source>
        <dbReference type="SMART" id="SM00507"/>
    </source>
</evidence>
<dbReference type="GO" id="GO:0003676">
    <property type="term" value="F:nucleic acid binding"/>
    <property type="evidence" value="ECO:0007669"/>
    <property type="project" value="InterPro"/>
</dbReference>
<dbReference type="OrthoDB" id="1883054at2759"/>